<feature type="domain" description="DUF4116" evidence="1">
    <location>
        <begin position="1"/>
        <end position="49"/>
    </location>
</feature>
<evidence type="ECO:0000259" key="1">
    <source>
        <dbReference type="Pfam" id="PF13475"/>
    </source>
</evidence>
<gene>
    <name evidence="2" type="ORF">PGLA2088_LOCUS43443</name>
</gene>
<dbReference type="AlphaFoldDB" id="A0A813LD05"/>
<dbReference type="EMBL" id="CAJNNW010034804">
    <property type="protein sequence ID" value="CAE8723944.1"/>
    <property type="molecule type" value="Genomic_DNA"/>
</dbReference>
<reference evidence="2" key="1">
    <citation type="submission" date="2021-02" db="EMBL/GenBank/DDBJ databases">
        <authorList>
            <person name="Dougan E. K."/>
            <person name="Rhodes N."/>
            <person name="Thang M."/>
            <person name="Chan C."/>
        </authorList>
    </citation>
    <scope>NUCLEOTIDE SEQUENCE</scope>
</reference>
<accession>A0A813LD05</accession>
<protein>
    <recommendedName>
        <fullName evidence="1">DUF4116 domain-containing protein</fullName>
    </recommendedName>
</protein>
<proteinExistence type="predicted"/>
<dbReference type="Pfam" id="PF13475">
    <property type="entry name" value="DUF4116"/>
    <property type="match status" value="1"/>
</dbReference>
<name>A0A813LD05_POLGL</name>
<sequence length="143" mass="16011">DPTFAKMAVRKDGRALEFASAEIRANKDLVILAVAQCGTSLLFASDELRADKEVVLKAAAQDATALLWASEENRADRDVWLACAPDRHAYWKDEEYVLKELEQNEGTLLAMANIKFQQDPDVVLRAVAQDFYALEFAAKLQHQ</sequence>
<dbReference type="Proteomes" id="UP000626109">
    <property type="component" value="Unassembled WGS sequence"/>
</dbReference>
<comment type="caution">
    <text evidence="2">The sequence shown here is derived from an EMBL/GenBank/DDBJ whole genome shotgun (WGS) entry which is preliminary data.</text>
</comment>
<organism evidence="2 3">
    <name type="scientific">Polarella glacialis</name>
    <name type="common">Dinoflagellate</name>
    <dbReference type="NCBI Taxonomy" id="89957"/>
    <lineage>
        <taxon>Eukaryota</taxon>
        <taxon>Sar</taxon>
        <taxon>Alveolata</taxon>
        <taxon>Dinophyceae</taxon>
        <taxon>Suessiales</taxon>
        <taxon>Suessiaceae</taxon>
        <taxon>Polarella</taxon>
    </lineage>
</organism>
<evidence type="ECO:0000313" key="2">
    <source>
        <dbReference type="EMBL" id="CAE8723944.1"/>
    </source>
</evidence>
<dbReference type="InterPro" id="IPR025197">
    <property type="entry name" value="DUF4116"/>
</dbReference>
<evidence type="ECO:0000313" key="3">
    <source>
        <dbReference type="Proteomes" id="UP000626109"/>
    </source>
</evidence>
<feature type="non-terminal residue" evidence="2">
    <location>
        <position position="1"/>
    </location>
</feature>